<proteinExistence type="predicted"/>
<sequence>MTGPRRARPGTPRVQSTDPLQKTRQTRSDIASLPIDLSGDVWVLGASLSPHWNFTHDSSCCVCRKPQGICGSRDAALALSLRSVWSSHTASSSASSSSFCVTSLPPYLPSSRLACLSACLPAPRLFRSLDIPVLIS</sequence>
<comment type="caution">
    <text evidence="2">The sequence shown here is derived from an EMBL/GenBank/DDBJ whole genome shotgun (WGS) entry which is preliminary data.</text>
</comment>
<evidence type="ECO:0000313" key="2">
    <source>
        <dbReference type="EMBL" id="MPC35258.1"/>
    </source>
</evidence>
<accession>A0A5B7EPN5</accession>
<feature type="compositionally biased region" description="Polar residues" evidence="1">
    <location>
        <begin position="14"/>
        <end position="23"/>
    </location>
</feature>
<gene>
    <name evidence="2" type="ORF">E2C01_028677</name>
</gene>
<organism evidence="2 3">
    <name type="scientific">Portunus trituberculatus</name>
    <name type="common">Swimming crab</name>
    <name type="synonym">Neptunus trituberculatus</name>
    <dbReference type="NCBI Taxonomy" id="210409"/>
    <lineage>
        <taxon>Eukaryota</taxon>
        <taxon>Metazoa</taxon>
        <taxon>Ecdysozoa</taxon>
        <taxon>Arthropoda</taxon>
        <taxon>Crustacea</taxon>
        <taxon>Multicrustacea</taxon>
        <taxon>Malacostraca</taxon>
        <taxon>Eumalacostraca</taxon>
        <taxon>Eucarida</taxon>
        <taxon>Decapoda</taxon>
        <taxon>Pleocyemata</taxon>
        <taxon>Brachyura</taxon>
        <taxon>Eubrachyura</taxon>
        <taxon>Portunoidea</taxon>
        <taxon>Portunidae</taxon>
        <taxon>Portuninae</taxon>
        <taxon>Portunus</taxon>
    </lineage>
</organism>
<evidence type="ECO:0000313" key="3">
    <source>
        <dbReference type="Proteomes" id="UP000324222"/>
    </source>
</evidence>
<feature type="region of interest" description="Disordered" evidence="1">
    <location>
        <begin position="1"/>
        <end position="26"/>
    </location>
</feature>
<dbReference type="Proteomes" id="UP000324222">
    <property type="component" value="Unassembled WGS sequence"/>
</dbReference>
<reference evidence="2 3" key="1">
    <citation type="submission" date="2019-05" db="EMBL/GenBank/DDBJ databases">
        <title>Another draft genome of Portunus trituberculatus and its Hox gene families provides insights of decapod evolution.</title>
        <authorList>
            <person name="Jeong J.-H."/>
            <person name="Song I."/>
            <person name="Kim S."/>
            <person name="Choi T."/>
            <person name="Kim D."/>
            <person name="Ryu S."/>
            <person name="Kim W."/>
        </authorList>
    </citation>
    <scope>NUCLEOTIDE SEQUENCE [LARGE SCALE GENOMIC DNA]</scope>
    <source>
        <tissue evidence="2">Muscle</tissue>
    </source>
</reference>
<evidence type="ECO:0000256" key="1">
    <source>
        <dbReference type="SAM" id="MobiDB-lite"/>
    </source>
</evidence>
<name>A0A5B7EPN5_PORTR</name>
<keyword evidence="3" id="KW-1185">Reference proteome</keyword>
<dbReference type="EMBL" id="VSRR010003232">
    <property type="protein sequence ID" value="MPC35258.1"/>
    <property type="molecule type" value="Genomic_DNA"/>
</dbReference>
<dbReference type="AlphaFoldDB" id="A0A5B7EPN5"/>
<protein>
    <submittedName>
        <fullName evidence="2">Uncharacterized protein</fullName>
    </submittedName>
</protein>